<organism evidence="1 2">
    <name type="scientific">Dethiosulfatarculus sandiegensis</name>
    <dbReference type="NCBI Taxonomy" id="1429043"/>
    <lineage>
        <taxon>Bacteria</taxon>
        <taxon>Pseudomonadati</taxon>
        <taxon>Thermodesulfobacteriota</taxon>
        <taxon>Desulfarculia</taxon>
        <taxon>Desulfarculales</taxon>
        <taxon>Desulfarculaceae</taxon>
        <taxon>Dethiosulfatarculus</taxon>
    </lineage>
</organism>
<name>A0A0D2HSI6_9BACT</name>
<dbReference type="EMBL" id="AZAC01000015">
    <property type="protein sequence ID" value="KIX13473.1"/>
    <property type="molecule type" value="Genomic_DNA"/>
</dbReference>
<protein>
    <submittedName>
        <fullName evidence="1">Uncharacterized protein</fullName>
    </submittedName>
</protein>
<dbReference type="Proteomes" id="UP000032233">
    <property type="component" value="Unassembled WGS sequence"/>
</dbReference>
<keyword evidence="2" id="KW-1185">Reference proteome</keyword>
<accession>A0A0D2HSI6</accession>
<dbReference type="RefSeq" id="WP_044349181.1">
    <property type="nucleotide sequence ID" value="NZ_AZAC01000015.1"/>
</dbReference>
<evidence type="ECO:0000313" key="2">
    <source>
        <dbReference type="Proteomes" id="UP000032233"/>
    </source>
</evidence>
<dbReference type="AlphaFoldDB" id="A0A0D2HSI6"/>
<proteinExistence type="predicted"/>
<dbReference type="InParanoid" id="A0A0D2HSI6"/>
<sequence length="89" mass="10254">MKRICSRRQTFKQEWWDQLVSTGLQSFWVKKNLAILVEDMKEGGLSLLQKPEAPQRNKAIFVKEMAAMSVQALFTIHGRSPKSAERDCT</sequence>
<evidence type="ECO:0000313" key="1">
    <source>
        <dbReference type="EMBL" id="KIX13473.1"/>
    </source>
</evidence>
<comment type="caution">
    <text evidence="1">The sequence shown here is derived from an EMBL/GenBank/DDBJ whole genome shotgun (WGS) entry which is preliminary data.</text>
</comment>
<dbReference type="OrthoDB" id="9795624at2"/>
<dbReference type="STRING" id="1429043.X474_13390"/>
<reference evidence="1 2" key="1">
    <citation type="submission" date="2013-11" db="EMBL/GenBank/DDBJ databases">
        <title>Metagenomic analysis of a methanogenic consortium involved in long chain n-alkane degradation.</title>
        <authorList>
            <person name="Davidova I.A."/>
            <person name="Callaghan A.V."/>
            <person name="Wawrik B."/>
            <person name="Pruitt S."/>
            <person name="Marks C."/>
            <person name="Duncan K.E."/>
            <person name="Suflita J.M."/>
        </authorList>
    </citation>
    <scope>NUCLEOTIDE SEQUENCE [LARGE SCALE GENOMIC DNA]</scope>
    <source>
        <strain evidence="1 2">SPR</strain>
    </source>
</reference>
<gene>
    <name evidence="1" type="ORF">X474_13390</name>
</gene>